<name>A0ABY6CFX2_9HYPH</name>
<dbReference type="RefSeq" id="WP_262170327.1">
    <property type="nucleotide sequence ID" value="NZ_CP104965.1"/>
</dbReference>
<feature type="transmembrane region" description="Helical" evidence="1">
    <location>
        <begin position="30"/>
        <end position="50"/>
    </location>
</feature>
<evidence type="ECO:0000313" key="2">
    <source>
        <dbReference type="EMBL" id="UXN70997.1"/>
    </source>
</evidence>
<keyword evidence="1" id="KW-0472">Membrane</keyword>
<evidence type="ECO:0008006" key="4">
    <source>
        <dbReference type="Google" id="ProtNLM"/>
    </source>
</evidence>
<keyword evidence="3" id="KW-1185">Reference proteome</keyword>
<keyword evidence="1" id="KW-1133">Transmembrane helix</keyword>
<accession>A0ABY6CFX2</accession>
<proteinExistence type="predicted"/>
<keyword evidence="1" id="KW-0812">Transmembrane</keyword>
<dbReference type="Proteomes" id="UP001061862">
    <property type="component" value="Chromosome"/>
</dbReference>
<feature type="transmembrane region" description="Helical" evidence="1">
    <location>
        <begin position="89"/>
        <end position="108"/>
    </location>
</feature>
<dbReference type="EMBL" id="CP104965">
    <property type="protein sequence ID" value="UXN70997.1"/>
    <property type="molecule type" value="Genomic_DNA"/>
</dbReference>
<feature type="transmembrane region" description="Helical" evidence="1">
    <location>
        <begin position="57"/>
        <end position="77"/>
    </location>
</feature>
<protein>
    <recommendedName>
        <fullName evidence="4">VanZ-like domain-containing protein</fullName>
    </recommendedName>
</protein>
<sequence>MGGHSGTVYSLRIVAAILIVTLAWDALDPWAGPSPFFVLASYFLLGFVCAAAFPGQVWFGIAVAVAAAIGFEVLQFLVPLRDVRGIELIGKWLSASGGVILELILVLARELRQRKR</sequence>
<evidence type="ECO:0000313" key="3">
    <source>
        <dbReference type="Proteomes" id="UP001061862"/>
    </source>
</evidence>
<reference evidence="2 3" key="1">
    <citation type="submission" date="2022-09" db="EMBL/GenBank/DDBJ databases">
        <title>Interaction between co-microsymbionts with complementary sets of symbiotic genes in legume-rhizobium systems.</title>
        <authorList>
            <person name="Safronova V."/>
            <person name="Sazanova A."/>
            <person name="Afonin A."/>
            <person name="Chirak E."/>
        </authorList>
    </citation>
    <scope>NUCLEOTIDE SEQUENCE [LARGE SCALE GENOMIC DNA]</scope>
    <source>
        <strain evidence="2 3">A18/4-1</strain>
    </source>
</reference>
<feature type="transmembrane region" description="Helical" evidence="1">
    <location>
        <begin position="7"/>
        <end position="24"/>
    </location>
</feature>
<evidence type="ECO:0000256" key="1">
    <source>
        <dbReference type="SAM" id="Phobius"/>
    </source>
</evidence>
<organism evidence="2 3">
    <name type="scientific">Devosia neptuniae</name>
    <dbReference type="NCBI Taxonomy" id="191302"/>
    <lineage>
        <taxon>Bacteria</taxon>
        <taxon>Pseudomonadati</taxon>
        <taxon>Pseudomonadota</taxon>
        <taxon>Alphaproteobacteria</taxon>
        <taxon>Hyphomicrobiales</taxon>
        <taxon>Devosiaceae</taxon>
        <taxon>Devosia</taxon>
    </lineage>
</organism>
<gene>
    <name evidence="2" type="ORF">N8A98_07355</name>
</gene>